<accession>A0A8S0VZ26</accession>
<feature type="compositionally biased region" description="Polar residues" evidence="1">
    <location>
        <begin position="62"/>
        <end position="71"/>
    </location>
</feature>
<proteinExistence type="predicted"/>
<dbReference type="Proteomes" id="UP000467700">
    <property type="component" value="Unassembled WGS sequence"/>
</dbReference>
<keyword evidence="3" id="KW-1185">Reference proteome</keyword>
<protein>
    <submittedName>
        <fullName evidence="2">Uncharacterized protein</fullName>
    </submittedName>
</protein>
<feature type="region of interest" description="Disordered" evidence="1">
    <location>
        <begin position="54"/>
        <end position="83"/>
    </location>
</feature>
<evidence type="ECO:0000313" key="2">
    <source>
        <dbReference type="EMBL" id="CAA7267764.1"/>
    </source>
</evidence>
<evidence type="ECO:0000256" key="1">
    <source>
        <dbReference type="SAM" id="MobiDB-lite"/>
    </source>
</evidence>
<comment type="caution">
    <text evidence="2">The sequence shown here is derived from an EMBL/GenBank/DDBJ whole genome shotgun (WGS) entry which is preliminary data.</text>
</comment>
<sequence>MCPSPHDRDGWRQSTSTTTLHLPIHLALVCVLSCTSPPPHLSLLPTPTRLLTTPPLLNPPSIQLSPSTLRPFSSHPAPSPYQDYGGKGKWMAMASAQEGGFNMVQDERQGEMAATWEQQG</sequence>
<name>A0A8S0VZ26_CYCAE</name>
<reference evidence="2 3" key="1">
    <citation type="submission" date="2020-01" db="EMBL/GenBank/DDBJ databases">
        <authorList>
            <person name="Gupta K D."/>
        </authorList>
    </citation>
    <scope>NUCLEOTIDE SEQUENCE [LARGE SCALE GENOMIC DNA]</scope>
</reference>
<dbReference type="EMBL" id="CACVBS010000062">
    <property type="protein sequence ID" value="CAA7267764.1"/>
    <property type="molecule type" value="Genomic_DNA"/>
</dbReference>
<evidence type="ECO:0000313" key="3">
    <source>
        <dbReference type="Proteomes" id="UP000467700"/>
    </source>
</evidence>
<organism evidence="2 3">
    <name type="scientific">Cyclocybe aegerita</name>
    <name type="common">Black poplar mushroom</name>
    <name type="synonym">Agrocybe aegerita</name>
    <dbReference type="NCBI Taxonomy" id="1973307"/>
    <lineage>
        <taxon>Eukaryota</taxon>
        <taxon>Fungi</taxon>
        <taxon>Dikarya</taxon>
        <taxon>Basidiomycota</taxon>
        <taxon>Agaricomycotina</taxon>
        <taxon>Agaricomycetes</taxon>
        <taxon>Agaricomycetidae</taxon>
        <taxon>Agaricales</taxon>
        <taxon>Agaricineae</taxon>
        <taxon>Bolbitiaceae</taxon>
        <taxon>Cyclocybe</taxon>
    </lineage>
</organism>
<gene>
    <name evidence="2" type="ORF">AAE3_LOCUS9943</name>
</gene>
<dbReference type="AlphaFoldDB" id="A0A8S0VZ26"/>